<gene>
    <name evidence="1" type="ORF">E5357_06285</name>
</gene>
<evidence type="ECO:0000313" key="2">
    <source>
        <dbReference type="Proteomes" id="UP000307720"/>
    </source>
</evidence>
<proteinExistence type="predicted"/>
<protein>
    <submittedName>
        <fullName evidence="1">Ribbon-helix-helix protein, CopG family</fullName>
    </submittedName>
</protein>
<accession>A0AC61R0S9</accession>
<dbReference type="EMBL" id="SRZB01000009">
    <property type="protein sequence ID" value="TGX99213.1"/>
    <property type="molecule type" value="Genomic_DNA"/>
</dbReference>
<keyword evidence="2" id="KW-1185">Reference proteome</keyword>
<reference evidence="1" key="1">
    <citation type="submission" date="2019-04" db="EMBL/GenBank/DDBJ databases">
        <title>Microbes associate with the intestines of laboratory mice.</title>
        <authorList>
            <person name="Navarre W."/>
            <person name="Wong E."/>
            <person name="Huang K."/>
            <person name="Tropini C."/>
            <person name="Ng K."/>
            <person name="Yu B."/>
        </authorList>
    </citation>
    <scope>NUCLEOTIDE SEQUENCE</scope>
    <source>
        <strain evidence="1">NM72_1-8</strain>
    </source>
</reference>
<evidence type="ECO:0000313" key="1">
    <source>
        <dbReference type="EMBL" id="TGX99213.1"/>
    </source>
</evidence>
<dbReference type="Proteomes" id="UP000307720">
    <property type="component" value="Unassembled WGS sequence"/>
</dbReference>
<comment type="caution">
    <text evidence="1">The sequence shown here is derived from an EMBL/GenBank/DDBJ whole genome shotgun (WGS) entry which is preliminary data.</text>
</comment>
<sequence length="54" mass="6217">MLIEVKGIEREQITIRLPAELKEKLQQEADRRGDSLNGLIVMMLDKACKVIHQD</sequence>
<name>A0AC61R0S9_9FIRM</name>
<organism evidence="1 2">
    <name type="scientific">Hominisplanchenecus murintestinalis</name>
    <dbReference type="NCBI Taxonomy" id="2941517"/>
    <lineage>
        <taxon>Bacteria</taxon>
        <taxon>Bacillati</taxon>
        <taxon>Bacillota</taxon>
        <taxon>Clostridia</taxon>
        <taxon>Lachnospirales</taxon>
        <taxon>Lachnospiraceae</taxon>
        <taxon>Hominisplanchenecus</taxon>
    </lineage>
</organism>